<feature type="region of interest" description="Disordered" evidence="1">
    <location>
        <begin position="112"/>
        <end position="139"/>
    </location>
</feature>
<dbReference type="EMBL" id="LUGH01000005">
    <property type="protein sequence ID" value="OBZ91700.1"/>
    <property type="molecule type" value="Genomic_DNA"/>
</dbReference>
<gene>
    <name evidence="2" type="ORF">A0J61_00253</name>
</gene>
<protein>
    <submittedName>
        <fullName evidence="2">Uncharacterized protein</fullName>
    </submittedName>
</protein>
<dbReference type="OrthoDB" id="2285800at2759"/>
<reference evidence="2 3" key="1">
    <citation type="submission" date="2016-03" db="EMBL/GenBank/DDBJ databases">
        <title>Choanephora cucurbitarum.</title>
        <authorList>
            <person name="Min B."/>
            <person name="Park H."/>
            <person name="Park J.-H."/>
            <person name="Shin H.-D."/>
            <person name="Choi I.-G."/>
        </authorList>
    </citation>
    <scope>NUCLEOTIDE SEQUENCE [LARGE SCALE GENOMIC DNA]</scope>
    <source>
        <strain evidence="2 3">KUS-F28377</strain>
    </source>
</reference>
<dbReference type="AlphaFoldDB" id="A0A1C7NRV9"/>
<keyword evidence="3" id="KW-1185">Reference proteome</keyword>
<proteinExistence type="predicted"/>
<dbReference type="Proteomes" id="UP000093000">
    <property type="component" value="Unassembled WGS sequence"/>
</dbReference>
<accession>A0A1C7NRV9</accession>
<comment type="caution">
    <text evidence="2">The sequence shown here is derived from an EMBL/GenBank/DDBJ whole genome shotgun (WGS) entry which is preliminary data.</text>
</comment>
<sequence length="177" mass="20255">MSFNDSIQDTIPGFQIMCLTPEEDDYPYEDQYDDQQDICWLDDCECQENLATILPLIPEACIVDKDNHIQSMDGIHVFFEELGYFTEEPEPIDPTRDYDAEAKQLLEERNKTRKQHIDLSPVPSLDNTDSGMSSTSSSFHAIDEQHPTVHIRSPLSQTHNKSVSTHTTYIPLLHNLA</sequence>
<dbReference type="InParanoid" id="A0A1C7NRV9"/>
<evidence type="ECO:0000313" key="2">
    <source>
        <dbReference type="EMBL" id="OBZ91700.1"/>
    </source>
</evidence>
<evidence type="ECO:0000313" key="3">
    <source>
        <dbReference type="Proteomes" id="UP000093000"/>
    </source>
</evidence>
<evidence type="ECO:0000256" key="1">
    <source>
        <dbReference type="SAM" id="MobiDB-lite"/>
    </source>
</evidence>
<organism evidence="2 3">
    <name type="scientific">Choanephora cucurbitarum</name>
    <dbReference type="NCBI Taxonomy" id="101091"/>
    <lineage>
        <taxon>Eukaryota</taxon>
        <taxon>Fungi</taxon>
        <taxon>Fungi incertae sedis</taxon>
        <taxon>Mucoromycota</taxon>
        <taxon>Mucoromycotina</taxon>
        <taxon>Mucoromycetes</taxon>
        <taxon>Mucorales</taxon>
        <taxon>Mucorineae</taxon>
        <taxon>Choanephoraceae</taxon>
        <taxon>Choanephoroideae</taxon>
        <taxon>Choanephora</taxon>
    </lineage>
</organism>
<name>A0A1C7NRV9_9FUNG</name>